<gene>
    <name evidence="2" type="ORF">AFUS01_LOCUS34417</name>
</gene>
<keyword evidence="1" id="KW-1133">Transmembrane helix</keyword>
<dbReference type="Proteomes" id="UP000708208">
    <property type="component" value="Unassembled WGS sequence"/>
</dbReference>
<feature type="transmembrane region" description="Helical" evidence="1">
    <location>
        <begin position="105"/>
        <end position="126"/>
    </location>
</feature>
<reference evidence="2" key="1">
    <citation type="submission" date="2021-06" db="EMBL/GenBank/DDBJ databases">
        <authorList>
            <person name="Hodson N. C."/>
            <person name="Mongue J. A."/>
            <person name="Jaron S. K."/>
        </authorList>
    </citation>
    <scope>NUCLEOTIDE SEQUENCE</scope>
</reference>
<feature type="transmembrane region" description="Helical" evidence="1">
    <location>
        <begin position="230"/>
        <end position="252"/>
    </location>
</feature>
<keyword evidence="1" id="KW-0472">Membrane</keyword>
<accession>A0A8J2KZ68</accession>
<sequence>MGRSKQSKWKRYVPYFLVTTTYLYEFFLSHQAIVLYAQNGAPKFGKLKVMYHLVAFVMYNTNHFSILGQSNIICSLVQNILRIEGELRNTSASARKRVSYSLQTIAVMVNYFLVALFQTVTIQIGIMTRPESQMYLSSFYGKNPPLWIKIATCIFTYGAHGTHVLGLVFNILVVAIYVHVFNNTLLYLTIKNHSCIFHPGLGCHAREEAIRYYRRLSVLQAHFNATFGKWVLGAEITLMWVVVFNIFLAIVFGTVRGTVNGVIGTIIFLQFYKMMGQTYELSKGTLGSWRKVTYRVDSPWMKRSMRACKPLAVNVGSFCYADKSLMLTILAIISSASANLILTFRYD</sequence>
<feature type="transmembrane region" description="Helical" evidence="1">
    <location>
        <begin position="258"/>
        <end position="275"/>
    </location>
</feature>
<comment type="caution">
    <text evidence="2">The sequence shown here is derived from an EMBL/GenBank/DDBJ whole genome shotgun (WGS) entry which is preliminary data.</text>
</comment>
<proteinExistence type="predicted"/>
<evidence type="ECO:0000313" key="2">
    <source>
        <dbReference type="EMBL" id="CAG7824251.1"/>
    </source>
</evidence>
<feature type="transmembrane region" description="Helical" evidence="1">
    <location>
        <begin position="146"/>
        <end position="178"/>
    </location>
</feature>
<dbReference type="AlphaFoldDB" id="A0A8J2KZ68"/>
<keyword evidence="3" id="KW-1185">Reference proteome</keyword>
<name>A0A8J2KZ68_9HEXA</name>
<evidence type="ECO:0000256" key="1">
    <source>
        <dbReference type="SAM" id="Phobius"/>
    </source>
</evidence>
<feature type="transmembrane region" description="Helical" evidence="1">
    <location>
        <begin position="12"/>
        <end position="37"/>
    </location>
</feature>
<organism evidence="2 3">
    <name type="scientific">Allacma fusca</name>
    <dbReference type="NCBI Taxonomy" id="39272"/>
    <lineage>
        <taxon>Eukaryota</taxon>
        <taxon>Metazoa</taxon>
        <taxon>Ecdysozoa</taxon>
        <taxon>Arthropoda</taxon>
        <taxon>Hexapoda</taxon>
        <taxon>Collembola</taxon>
        <taxon>Symphypleona</taxon>
        <taxon>Sminthuridae</taxon>
        <taxon>Allacma</taxon>
    </lineage>
</organism>
<evidence type="ECO:0000313" key="3">
    <source>
        <dbReference type="Proteomes" id="UP000708208"/>
    </source>
</evidence>
<keyword evidence="1" id="KW-0812">Transmembrane</keyword>
<protein>
    <submittedName>
        <fullName evidence="2">Uncharacterized protein</fullName>
    </submittedName>
</protein>
<feature type="transmembrane region" description="Helical" evidence="1">
    <location>
        <begin position="49"/>
        <end position="68"/>
    </location>
</feature>
<dbReference type="EMBL" id="CAJVCH010532137">
    <property type="protein sequence ID" value="CAG7824251.1"/>
    <property type="molecule type" value="Genomic_DNA"/>
</dbReference>